<protein>
    <submittedName>
        <fullName evidence="3">Uncharacterized protein</fullName>
    </submittedName>
</protein>
<feature type="compositionally biased region" description="Polar residues" evidence="2">
    <location>
        <begin position="224"/>
        <end position="233"/>
    </location>
</feature>
<comment type="caution">
    <text evidence="3">The sequence shown here is derived from an EMBL/GenBank/DDBJ whole genome shotgun (WGS) entry which is preliminary data.</text>
</comment>
<proteinExistence type="predicted"/>
<feature type="coiled-coil region" evidence="1">
    <location>
        <begin position="251"/>
        <end position="285"/>
    </location>
</feature>
<dbReference type="AlphaFoldDB" id="A0A8H5XEX9"/>
<gene>
    <name evidence="3" type="ORF">FDENT_2917</name>
</gene>
<evidence type="ECO:0000256" key="2">
    <source>
        <dbReference type="SAM" id="MobiDB-lite"/>
    </source>
</evidence>
<feature type="compositionally biased region" description="Basic and acidic residues" evidence="2">
    <location>
        <begin position="151"/>
        <end position="170"/>
    </location>
</feature>
<feature type="coiled-coil region" evidence="1">
    <location>
        <begin position="314"/>
        <end position="412"/>
    </location>
</feature>
<accession>A0A8H5XEX9</accession>
<evidence type="ECO:0000256" key="1">
    <source>
        <dbReference type="SAM" id="Coils"/>
    </source>
</evidence>
<feature type="compositionally biased region" description="Basic and acidic residues" evidence="2">
    <location>
        <begin position="1"/>
        <end position="12"/>
    </location>
</feature>
<organism evidence="3 4">
    <name type="scientific">Fusarium denticulatum</name>
    <dbReference type="NCBI Taxonomy" id="48507"/>
    <lineage>
        <taxon>Eukaryota</taxon>
        <taxon>Fungi</taxon>
        <taxon>Dikarya</taxon>
        <taxon>Ascomycota</taxon>
        <taxon>Pezizomycotina</taxon>
        <taxon>Sordariomycetes</taxon>
        <taxon>Hypocreomycetidae</taxon>
        <taxon>Hypocreales</taxon>
        <taxon>Nectriaceae</taxon>
        <taxon>Fusarium</taxon>
        <taxon>Fusarium fujikuroi species complex</taxon>
    </lineage>
</organism>
<evidence type="ECO:0000313" key="3">
    <source>
        <dbReference type="EMBL" id="KAF5692395.1"/>
    </source>
</evidence>
<keyword evidence="1" id="KW-0175">Coiled coil</keyword>
<feature type="region of interest" description="Disordered" evidence="2">
    <location>
        <begin position="206"/>
        <end position="233"/>
    </location>
</feature>
<dbReference type="Proteomes" id="UP000562682">
    <property type="component" value="Unassembled WGS sequence"/>
</dbReference>
<sequence>MASPRASHDPSTSEKTSVPEPYNRSSRAVCKQLRQIHKASGQWPWEFLPGRIPETLDKHILAPLVTAVEFACDDEYHVTLSELTDWLMGQKGDWVLTSTQSSNALEWVTYTHDKRANRRRSTHNGIDGSRPSSRTRKRQHSNDEVILPRPPRSDTQSRQKKRGTEIRSFTDDIVAEPEAQPETVPEPEFELEPEAEPGLELDHDMEMDVDDRNPNGDAGEETNTETNRNLSGKNKQTLEVSYPIPFPPEQLTIIQEAIAASARRIEEARNNLKEYEDHLHIEKEDLKVIDALRSEASESHEAAIQEWRDAVLQADTKQNELQQFQNLAQSFSRDTQAALEQHSQSLRQLSDQAIEVEKQAEDELRARRREFCIFEDKKDIKEGIIKKISARIRRYQDDIDAEEVKHQRLLAEHYLELLSNDIIQGISIADISYAKILEIKLERDQRIWYERRQME</sequence>
<reference evidence="3 4" key="1">
    <citation type="submission" date="2020-05" db="EMBL/GenBank/DDBJ databases">
        <title>Identification and distribution of gene clusters putatively required for synthesis of sphingolipid metabolism inhibitors in phylogenetically diverse species of the filamentous fungus Fusarium.</title>
        <authorList>
            <person name="Kim H.-S."/>
            <person name="Busman M."/>
            <person name="Brown D.W."/>
            <person name="Divon H."/>
            <person name="Uhlig S."/>
            <person name="Proctor R.H."/>
        </authorList>
    </citation>
    <scope>NUCLEOTIDE SEQUENCE [LARGE SCALE GENOMIC DNA]</scope>
    <source>
        <strain evidence="3 4">NRRL 25311</strain>
    </source>
</reference>
<keyword evidence="4" id="KW-1185">Reference proteome</keyword>
<name>A0A8H5XEX9_9HYPO</name>
<dbReference type="EMBL" id="JAAOAK010000067">
    <property type="protein sequence ID" value="KAF5692395.1"/>
    <property type="molecule type" value="Genomic_DNA"/>
</dbReference>
<feature type="region of interest" description="Disordered" evidence="2">
    <location>
        <begin position="115"/>
        <end position="194"/>
    </location>
</feature>
<feature type="region of interest" description="Disordered" evidence="2">
    <location>
        <begin position="1"/>
        <end position="25"/>
    </location>
</feature>
<evidence type="ECO:0000313" key="4">
    <source>
        <dbReference type="Proteomes" id="UP000562682"/>
    </source>
</evidence>
<feature type="compositionally biased region" description="Acidic residues" evidence="2">
    <location>
        <begin position="185"/>
        <end position="194"/>
    </location>
</feature>